<dbReference type="AlphaFoldDB" id="A0A212LHI8"/>
<accession>A0A212LHI8</accession>
<name>A0A212LHI8_9HYPH</name>
<gene>
    <name evidence="2" type="ORF">KL86PLE_40752</name>
</gene>
<evidence type="ECO:0000256" key="1">
    <source>
        <dbReference type="SAM" id="MobiDB-lite"/>
    </source>
</evidence>
<reference evidence="2" key="1">
    <citation type="submission" date="2016-08" db="EMBL/GenBank/DDBJ databases">
        <authorList>
            <person name="Seilhamer J.J."/>
        </authorList>
    </citation>
    <scope>NUCLEOTIDE SEQUENCE</scope>
    <source>
        <strain evidence="2">86</strain>
    </source>
</reference>
<sequence length="25" mass="2959">MAEQATKEIDHDIMAFEPEPRTKDR</sequence>
<evidence type="ECO:0000313" key="2">
    <source>
        <dbReference type="EMBL" id="SCM76947.1"/>
    </source>
</evidence>
<protein>
    <submittedName>
        <fullName evidence="2">Uncharacterized protein</fullName>
    </submittedName>
</protein>
<dbReference type="EMBL" id="FMJD01000008">
    <property type="protein sequence ID" value="SCM76947.1"/>
    <property type="molecule type" value="Genomic_DNA"/>
</dbReference>
<organism evidence="2">
    <name type="scientific">uncultured Pleomorphomonas sp</name>
    <dbReference type="NCBI Taxonomy" id="442121"/>
    <lineage>
        <taxon>Bacteria</taxon>
        <taxon>Pseudomonadati</taxon>
        <taxon>Pseudomonadota</taxon>
        <taxon>Alphaproteobacteria</taxon>
        <taxon>Hyphomicrobiales</taxon>
        <taxon>Pleomorphomonadaceae</taxon>
        <taxon>Pleomorphomonas</taxon>
        <taxon>environmental samples</taxon>
    </lineage>
</organism>
<feature type="region of interest" description="Disordered" evidence="1">
    <location>
        <begin position="1"/>
        <end position="25"/>
    </location>
</feature>
<proteinExistence type="predicted"/>